<evidence type="ECO:0000313" key="12">
    <source>
        <dbReference type="EMBL" id="OGK45880.1"/>
    </source>
</evidence>
<dbReference type="FunFam" id="3.30.300.10:FF:000002">
    <property type="entry name" value="GMP synthase [glutamine-hydrolyzing]"/>
    <property type="match status" value="1"/>
</dbReference>
<dbReference type="SUPFAM" id="SSF52317">
    <property type="entry name" value="Class I glutamine amidotransferase-like"/>
    <property type="match status" value="1"/>
</dbReference>
<comment type="caution">
    <text evidence="12">The sequence shown here is derived from an EMBL/GenBank/DDBJ whole genome shotgun (WGS) entry which is preliminary data.</text>
</comment>
<feature type="active site" description="Nucleophile" evidence="9">
    <location>
        <position position="78"/>
    </location>
</feature>
<dbReference type="InterPro" id="IPR017926">
    <property type="entry name" value="GATASE"/>
</dbReference>
<dbReference type="PANTHER" id="PTHR11922:SF2">
    <property type="entry name" value="GMP SYNTHASE [GLUTAMINE-HYDROLYZING]"/>
    <property type="match status" value="1"/>
</dbReference>
<dbReference type="PROSITE" id="PS51273">
    <property type="entry name" value="GATASE_TYPE_1"/>
    <property type="match status" value="1"/>
</dbReference>
<dbReference type="GO" id="GO:0003921">
    <property type="term" value="F:GMP synthase activity"/>
    <property type="evidence" value="ECO:0007669"/>
    <property type="project" value="InterPro"/>
</dbReference>
<dbReference type="Pfam" id="PF00117">
    <property type="entry name" value="GATase"/>
    <property type="match status" value="1"/>
</dbReference>
<dbReference type="UniPathway" id="UPA00189">
    <property type="reaction ID" value="UER00296"/>
</dbReference>
<dbReference type="CDD" id="cd01742">
    <property type="entry name" value="GATase1_GMP_Synthase"/>
    <property type="match status" value="1"/>
</dbReference>
<dbReference type="CDD" id="cd01997">
    <property type="entry name" value="GMP_synthase_C"/>
    <property type="match status" value="1"/>
</dbReference>
<evidence type="ECO:0000256" key="10">
    <source>
        <dbReference type="PROSITE-ProRule" id="PRU00886"/>
    </source>
</evidence>
<keyword evidence="5 9" id="KW-0332">GMP biosynthesis</keyword>
<dbReference type="InterPro" id="IPR029062">
    <property type="entry name" value="Class_I_gatase-like"/>
</dbReference>
<evidence type="ECO:0000256" key="2">
    <source>
        <dbReference type="ARBA" id="ARBA00005153"/>
    </source>
</evidence>
<proteinExistence type="inferred from homology"/>
<dbReference type="NCBIfam" id="TIGR00884">
    <property type="entry name" value="guaA_Cterm"/>
    <property type="match status" value="1"/>
</dbReference>
<keyword evidence="4 9" id="KW-0547">Nucleotide-binding</keyword>
<dbReference type="InterPro" id="IPR001674">
    <property type="entry name" value="GMP_synth_C"/>
</dbReference>
<dbReference type="AlphaFoldDB" id="A0A1F7IRA2"/>
<evidence type="ECO:0000256" key="7">
    <source>
        <dbReference type="ARBA" id="ARBA00022840"/>
    </source>
</evidence>
<dbReference type="PRINTS" id="PR00099">
    <property type="entry name" value="CPSGATASE"/>
</dbReference>
<accession>A0A1F7IRA2</accession>
<protein>
    <recommendedName>
        <fullName evidence="9">GMP synthase [glutamine-hydrolyzing]</fullName>
        <ecNumber evidence="9">6.3.5.2</ecNumber>
    </recommendedName>
    <alternativeName>
        <fullName evidence="9">GMP synthetase</fullName>
    </alternativeName>
    <alternativeName>
        <fullName evidence="9">Glutamine amidotransferase</fullName>
    </alternativeName>
</protein>
<dbReference type="HAMAP" id="MF_00344">
    <property type="entry name" value="GMP_synthase"/>
    <property type="match status" value="1"/>
</dbReference>
<name>A0A1F7IRA2_9BACT</name>
<dbReference type="Pfam" id="PF00958">
    <property type="entry name" value="GMP_synt_C"/>
    <property type="match status" value="1"/>
</dbReference>
<dbReference type="Gene3D" id="3.40.50.880">
    <property type="match status" value="1"/>
</dbReference>
<dbReference type="EC" id="6.3.5.2" evidence="9"/>
<feature type="binding site" evidence="10">
    <location>
        <begin position="245"/>
        <end position="251"/>
    </location>
    <ligand>
        <name>ATP</name>
        <dbReference type="ChEBI" id="CHEBI:30616"/>
    </ligand>
</feature>
<dbReference type="InterPro" id="IPR004739">
    <property type="entry name" value="GMP_synth_GATase"/>
</dbReference>
<evidence type="ECO:0000256" key="4">
    <source>
        <dbReference type="ARBA" id="ARBA00022741"/>
    </source>
</evidence>
<dbReference type="PROSITE" id="PS51553">
    <property type="entry name" value="GMPS_ATP_PPASE"/>
    <property type="match status" value="1"/>
</dbReference>
<dbReference type="InterPro" id="IPR025777">
    <property type="entry name" value="GMPS_ATP_PPase_dom"/>
</dbReference>
<keyword evidence="7 9" id="KW-0067">ATP-binding</keyword>
<reference evidence="12 13" key="1">
    <citation type="journal article" date="2016" name="Nat. Commun.">
        <title>Thousands of microbial genomes shed light on interconnected biogeochemical processes in an aquifer system.</title>
        <authorList>
            <person name="Anantharaman K."/>
            <person name="Brown C.T."/>
            <person name="Hug L.A."/>
            <person name="Sharon I."/>
            <person name="Castelle C.J."/>
            <person name="Probst A.J."/>
            <person name="Thomas B.C."/>
            <person name="Singh A."/>
            <person name="Wilkins M.J."/>
            <person name="Karaoz U."/>
            <person name="Brodie E.L."/>
            <person name="Williams K.H."/>
            <person name="Hubbard S.S."/>
            <person name="Banfield J.F."/>
        </authorList>
    </citation>
    <scope>NUCLEOTIDE SEQUENCE [LARGE SCALE GENOMIC DNA]</scope>
</reference>
<dbReference type="EMBL" id="MGAL01000046">
    <property type="protein sequence ID" value="OGK45880.1"/>
    <property type="molecule type" value="Genomic_DNA"/>
</dbReference>
<dbReference type="Proteomes" id="UP000177141">
    <property type="component" value="Unassembled WGS sequence"/>
</dbReference>
<comment type="pathway">
    <text evidence="2 9">Purine metabolism; GMP biosynthesis; GMP from XMP (L-Gln route): step 1/1.</text>
</comment>
<dbReference type="InterPro" id="IPR014729">
    <property type="entry name" value="Rossmann-like_a/b/a_fold"/>
</dbReference>
<dbReference type="PRINTS" id="PR00096">
    <property type="entry name" value="GATASE"/>
</dbReference>
<dbReference type="NCBIfam" id="NF000848">
    <property type="entry name" value="PRK00074.1"/>
    <property type="match status" value="1"/>
</dbReference>
<evidence type="ECO:0000313" key="13">
    <source>
        <dbReference type="Proteomes" id="UP000177141"/>
    </source>
</evidence>
<feature type="domain" description="GMPS ATP-PPase" evidence="11">
    <location>
        <begin position="218"/>
        <end position="407"/>
    </location>
</feature>
<keyword evidence="8 9" id="KW-0315">Glutamine amidotransferase</keyword>
<feature type="active site" evidence="9">
    <location>
        <position position="192"/>
    </location>
</feature>
<comment type="subunit">
    <text evidence="9">Homodimer.</text>
</comment>
<dbReference type="GO" id="GO:0005524">
    <property type="term" value="F:ATP binding"/>
    <property type="evidence" value="ECO:0007669"/>
    <property type="project" value="UniProtKB-UniRule"/>
</dbReference>
<gene>
    <name evidence="9" type="primary">guaA</name>
    <name evidence="12" type="ORF">A3A93_01050</name>
</gene>
<evidence type="ECO:0000256" key="9">
    <source>
        <dbReference type="HAMAP-Rule" id="MF_00344"/>
    </source>
</evidence>
<comment type="function">
    <text evidence="1 9">Catalyzes the synthesis of GMP from XMP.</text>
</comment>
<dbReference type="InterPro" id="IPR022955">
    <property type="entry name" value="GMP_synthase"/>
</dbReference>
<evidence type="ECO:0000256" key="6">
    <source>
        <dbReference type="ARBA" id="ARBA00022755"/>
    </source>
</evidence>
<dbReference type="GO" id="GO:0005829">
    <property type="term" value="C:cytosol"/>
    <property type="evidence" value="ECO:0007669"/>
    <property type="project" value="TreeGrafter"/>
</dbReference>
<dbReference type="Gene3D" id="3.30.300.10">
    <property type="match status" value="1"/>
</dbReference>
<keyword evidence="3 9" id="KW-0436">Ligase</keyword>
<dbReference type="NCBIfam" id="TIGR00888">
    <property type="entry name" value="guaA_Nterm"/>
    <property type="match status" value="1"/>
</dbReference>
<dbReference type="PANTHER" id="PTHR11922">
    <property type="entry name" value="GMP SYNTHASE-RELATED"/>
    <property type="match status" value="1"/>
</dbReference>
<evidence type="ECO:0000256" key="5">
    <source>
        <dbReference type="ARBA" id="ARBA00022749"/>
    </source>
</evidence>
<feature type="active site" evidence="9">
    <location>
        <position position="190"/>
    </location>
</feature>
<evidence type="ECO:0000256" key="1">
    <source>
        <dbReference type="ARBA" id="ARBA00002332"/>
    </source>
</evidence>
<keyword evidence="6 9" id="KW-0658">Purine biosynthesis</keyword>
<dbReference type="Gene3D" id="3.40.50.620">
    <property type="entry name" value="HUPs"/>
    <property type="match status" value="1"/>
</dbReference>
<dbReference type="SUPFAM" id="SSF52402">
    <property type="entry name" value="Adenine nucleotide alpha hydrolases-like"/>
    <property type="match status" value="1"/>
</dbReference>
<organism evidence="12 13">
    <name type="scientific">Candidatus Roizmanbacteria bacterium RIFCSPLOWO2_01_FULL_38_12</name>
    <dbReference type="NCBI Taxonomy" id="1802061"/>
    <lineage>
        <taxon>Bacteria</taxon>
        <taxon>Candidatus Roizmaniibacteriota</taxon>
    </lineage>
</organism>
<evidence type="ECO:0000256" key="8">
    <source>
        <dbReference type="ARBA" id="ARBA00022962"/>
    </source>
</evidence>
<evidence type="ECO:0000259" key="11">
    <source>
        <dbReference type="PROSITE" id="PS51553"/>
    </source>
</evidence>
<dbReference type="STRING" id="1802061.A3A93_01050"/>
<dbReference type="FunFam" id="3.40.50.620:FF:000001">
    <property type="entry name" value="GMP synthase [glutamine-hydrolyzing]"/>
    <property type="match status" value="1"/>
</dbReference>
<evidence type="ECO:0000256" key="3">
    <source>
        <dbReference type="ARBA" id="ARBA00022598"/>
    </source>
</evidence>
<sequence length="532" mass="59479">MIIIVDFGSQTTHLISRRLRELSIETKIIEPEKFFKETKNIKYKGIILSGGPGDVYAPGAPTIDKKIFDLGKPILGICYGQQLMAHLLGGEAKLGKKKEYGPAILTIIDNSPLLDFRHPELDLRFGGLVSGSKGIPKRVRNDVKVFKVWMNHGVEVTKAPKGFKTIGITETISHAAIADESKKQYGIQFHPEVVHTQFGMQMLKNFAMICGLSPKKKPITKDFVNKIVLDIKDSVKNAKVIGALSGGVDSSIACLLVHEAAGKQLTAIYIDSGLMRAGETDELKKVFKNNYKMDVKIIDARDEFLKNLKGVVDPEKKRKIIGKTFIDVFEREAKKLKATFLVQGTIYPDVIESAGTKYAKNIKSHHNVGGLPERMNLMLLEPLRTFYKDEVRAIGKILDLPETIVHRQPFPGPGLAIRIIGEVTKEKLKILRLADKIFRDEIESSGWHKRLWQYLAVLTGIKTTGVRGDNRAYGETIALRALESTDVMSGNFSHIPYEILEKISVRIVTEIPEVNRVLYDITNKPPGTTEWE</sequence>
<comment type="catalytic activity">
    <reaction evidence="9">
        <text>XMP + L-glutamine + ATP + H2O = GMP + L-glutamate + AMP + diphosphate + 2 H(+)</text>
        <dbReference type="Rhea" id="RHEA:11680"/>
        <dbReference type="ChEBI" id="CHEBI:15377"/>
        <dbReference type="ChEBI" id="CHEBI:15378"/>
        <dbReference type="ChEBI" id="CHEBI:29985"/>
        <dbReference type="ChEBI" id="CHEBI:30616"/>
        <dbReference type="ChEBI" id="CHEBI:33019"/>
        <dbReference type="ChEBI" id="CHEBI:57464"/>
        <dbReference type="ChEBI" id="CHEBI:58115"/>
        <dbReference type="ChEBI" id="CHEBI:58359"/>
        <dbReference type="ChEBI" id="CHEBI:456215"/>
        <dbReference type="EC" id="6.3.5.2"/>
    </reaction>
</comment>